<dbReference type="Proteomes" id="UP000582659">
    <property type="component" value="Unassembled WGS sequence"/>
</dbReference>
<evidence type="ECO:0000313" key="3">
    <source>
        <dbReference type="EMBL" id="CAG9078800.1"/>
    </source>
</evidence>
<gene>
    <name evidence="2" type="ORF">BXYJ_LOCUS15</name>
</gene>
<keyword evidence="5" id="KW-1185">Reference proteome</keyword>
<accession>A0A1I7SF49</accession>
<dbReference type="Proteomes" id="UP000095284">
    <property type="component" value="Unplaced"/>
</dbReference>
<reference evidence="3" key="2">
    <citation type="submission" date="2020-08" db="EMBL/GenBank/DDBJ databases">
        <authorList>
            <person name="Kikuchi T."/>
        </authorList>
    </citation>
    <scope>NUCLEOTIDE SEQUENCE</scope>
    <source>
        <strain evidence="2">Ka4C1</strain>
    </source>
</reference>
<evidence type="ECO:0000313" key="6">
    <source>
        <dbReference type="WBParaSite" id="BXY_1166100.1"/>
    </source>
</evidence>
<evidence type="ECO:0000313" key="2">
    <source>
        <dbReference type="EMBL" id="CAD5207618.1"/>
    </source>
</evidence>
<dbReference type="WBParaSite" id="BXY_1166100.1">
    <property type="protein sequence ID" value="BXY_1166100.1"/>
    <property type="gene ID" value="BXY_1166100"/>
</dbReference>
<dbReference type="EMBL" id="CAJFCV020000001">
    <property type="protein sequence ID" value="CAG9078800.1"/>
    <property type="molecule type" value="Genomic_DNA"/>
</dbReference>
<evidence type="ECO:0000313" key="5">
    <source>
        <dbReference type="Proteomes" id="UP000659654"/>
    </source>
</evidence>
<keyword evidence="1" id="KW-0732">Signal</keyword>
<organism evidence="4 6">
    <name type="scientific">Bursaphelenchus xylophilus</name>
    <name type="common">Pinewood nematode worm</name>
    <name type="synonym">Aphelenchoides xylophilus</name>
    <dbReference type="NCBI Taxonomy" id="6326"/>
    <lineage>
        <taxon>Eukaryota</taxon>
        <taxon>Metazoa</taxon>
        <taxon>Ecdysozoa</taxon>
        <taxon>Nematoda</taxon>
        <taxon>Chromadorea</taxon>
        <taxon>Rhabditida</taxon>
        <taxon>Tylenchina</taxon>
        <taxon>Tylenchomorpha</taxon>
        <taxon>Aphelenchoidea</taxon>
        <taxon>Aphelenchoididae</taxon>
        <taxon>Bursaphelenchus</taxon>
    </lineage>
</organism>
<name>A0A1I7SF49_BURXY</name>
<dbReference type="Proteomes" id="UP000659654">
    <property type="component" value="Unassembled WGS sequence"/>
</dbReference>
<dbReference type="AlphaFoldDB" id="A0A1I7SF49"/>
<evidence type="ECO:0000313" key="4">
    <source>
        <dbReference type="Proteomes" id="UP000095284"/>
    </source>
</evidence>
<dbReference type="EMBL" id="CAJFDI010000001">
    <property type="protein sequence ID" value="CAD5207618.1"/>
    <property type="molecule type" value="Genomic_DNA"/>
</dbReference>
<evidence type="ECO:0000256" key="1">
    <source>
        <dbReference type="SAM" id="SignalP"/>
    </source>
</evidence>
<sequence>MKTVVLTLLLIVGVLSQYPTYMNPDDPETIQLTNALIKQYEARVSAPGNVGLNRVLEAYVTGKGDRIEQYRVKAMLRIISKHSMSFCMQFKAVKVEGVLTMYKWNMCKN</sequence>
<feature type="signal peptide" evidence="1">
    <location>
        <begin position="1"/>
        <end position="16"/>
    </location>
</feature>
<reference evidence="6" key="1">
    <citation type="submission" date="2016-11" db="UniProtKB">
        <authorList>
            <consortium name="WormBaseParasite"/>
        </authorList>
    </citation>
    <scope>IDENTIFICATION</scope>
</reference>
<proteinExistence type="predicted"/>
<protein>
    <submittedName>
        <fullName evidence="2">(pine wood nematode) hypothetical protein</fullName>
    </submittedName>
</protein>
<feature type="chain" id="PRO_5035399856" evidence="1">
    <location>
        <begin position="17"/>
        <end position="109"/>
    </location>
</feature>